<evidence type="ECO:0000313" key="1">
    <source>
        <dbReference type="EMBL" id="MET4756491.1"/>
    </source>
</evidence>
<dbReference type="EMBL" id="JBEWTB010000002">
    <property type="protein sequence ID" value="MET4756491.1"/>
    <property type="molecule type" value="Genomic_DNA"/>
</dbReference>
<gene>
    <name evidence="1" type="ORF">V5J35_001683</name>
</gene>
<keyword evidence="2" id="KW-1185">Reference proteome</keyword>
<protein>
    <submittedName>
        <fullName evidence="1">Prophage maintenance system killer protein</fullName>
    </submittedName>
</protein>
<accession>A0ABV2SFF2</accession>
<sequence>MITSSTEQGEAANVGRSNEIEPVSGFVARCFERVVAALYGSFYGETTSTDNTLLTVEPTLPYIATPLTLREVLHVGTQSPVMTSQSNSTRTHTNSPPLFTADTLFRDPLEPDGELESSDVFDDPFPAEKIADTLLSTYLRASPGIIDSHYDYKGNFYYLMPSKAGLHFTHLCSTALSQSFTEADEKTRQEAIQHFLQYRQSACNSSNKFAQRAFTDFVKGVHRSVSLEQTFKQWERRQLTCAGLSKSDTSLHKLMIEGRLCESPNQRFLLNNEEGFLERSYRAFMFLLNRLVSSPDKRLSMIDINHAAAIVGSSLCSKNAQYGLVVKKAEDHPVFIEMMRECMIFNKSGLPEDQFHDRMRILLKENFITRGQIIYTGQARQKRQRSTSYFELNMVKADDHATTFKIVYCSKSKQKDGQEVLDRYYKTIATKTDALDIVEAATEACCELQRQHQYGDGNGRIQFFMVLPILLYQQKLWLKETLDDPWDLVDSVSPRAIAEQLLSRCEPRQVFSPPLDWQAGMPEAERVRLLCAMGETEALTEAISQRPELLTHTFRPANQTLLTIAARHNQGDIVEHILSRYPESVDQTDIAGLLNYLEQSSFDSRIIGLIRKFRDRDANN</sequence>
<reference evidence="1 2" key="1">
    <citation type="submission" date="2024-06" db="EMBL/GenBank/DDBJ databases">
        <title>Genomic Encyclopedia of Type Strains, Phase V (KMG-V): Genome sequencing to study the core and pangenomes of soil and plant-associated prokaryotes.</title>
        <authorList>
            <person name="Whitman W."/>
        </authorList>
    </citation>
    <scope>NUCLEOTIDE SEQUENCE [LARGE SCALE GENOMIC DNA]</scope>
    <source>
        <strain evidence="1 2">NE40</strain>
    </source>
</reference>
<dbReference type="Proteomes" id="UP001549366">
    <property type="component" value="Unassembled WGS sequence"/>
</dbReference>
<name>A0ABV2SFF2_9GAMM</name>
<organism evidence="1 2">
    <name type="scientific">Endozoicomonas lisbonensis</name>
    <dbReference type="NCBI Taxonomy" id="3120522"/>
    <lineage>
        <taxon>Bacteria</taxon>
        <taxon>Pseudomonadati</taxon>
        <taxon>Pseudomonadota</taxon>
        <taxon>Gammaproteobacteria</taxon>
        <taxon>Oceanospirillales</taxon>
        <taxon>Endozoicomonadaceae</taxon>
        <taxon>Endozoicomonas</taxon>
    </lineage>
</organism>
<comment type="caution">
    <text evidence="1">The sequence shown here is derived from an EMBL/GenBank/DDBJ whole genome shotgun (WGS) entry which is preliminary data.</text>
</comment>
<proteinExistence type="predicted"/>
<evidence type="ECO:0000313" key="2">
    <source>
        <dbReference type="Proteomes" id="UP001549366"/>
    </source>
</evidence>
<dbReference type="RefSeq" id="WP_354010829.1">
    <property type="nucleotide sequence ID" value="NZ_JBEWTA010000001.1"/>
</dbReference>